<protein>
    <submittedName>
        <fullName evidence="1">ATPase P</fullName>
    </submittedName>
</protein>
<evidence type="ECO:0000313" key="1">
    <source>
        <dbReference type="EMBL" id="MQL52423.1"/>
    </source>
</evidence>
<dbReference type="EMBL" id="WHYR01000021">
    <property type="protein sequence ID" value="MQL52423.1"/>
    <property type="molecule type" value="Genomic_DNA"/>
</dbReference>
<reference evidence="1 2" key="1">
    <citation type="submission" date="2019-10" db="EMBL/GenBank/DDBJ databases">
        <title>Comparative genomics of sulfur disproportionating microorganisms.</title>
        <authorList>
            <person name="Ward L.M."/>
            <person name="Bertran E."/>
            <person name="Johnston D."/>
        </authorList>
    </citation>
    <scope>NUCLEOTIDE SEQUENCE [LARGE SCALE GENOMIC DNA]</scope>
    <source>
        <strain evidence="1 2">DSM 14055</strain>
    </source>
</reference>
<sequence length="156" mass="16667">MLTVEIPGRGKLEIEHLVLDFNGTMAVDGTLLPGVEERLNTLSEQLTIHILTADTFGTGQQACRNIRGSVHILSPGEGSTQKEAFITRLGENRTATVGNGTNDTRMLKKAALGIVVLGPEGTSVQALLAADVVVRDICDGLDMLLHPKRLVATLRT</sequence>
<evidence type="ECO:0000313" key="2">
    <source>
        <dbReference type="Proteomes" id="UP000441717"/>
    </source>
</evidence>
<dbReference type="Gene3D" id="3.40.50.1000">
    <property type="entry name" value="HAD superfamily/HAD-like"/>
    <property type="match status" value="1"/>
</dbReference>
<dbReference type="InterPro" id="IPR023214">
    <property type="entry name" value="HAD_sf"/>
</dbReference>
<gene>
    <name evidence="1" type="ORF">GFC01_09130</name>
</gene>
<dbReference type="InterPro" id="IPR036412">
    <property type="entry name" value="HAD-like_sf"/>
</dbReference>
<name>A0A6N7IS95_9FIRM</name>
<dbReference type="OrthoDB" id="159409at2"/>
<dbReference type="SUPFAM" id="SSF56784">
    <property type="entry name" value="HAD-like"/>
    <property type="match status" value="1"/>
</dbReference>
<keyword evidence="2" id="KW-1185">Reference proteome</keyword>
<dbReference type="Proteomes" id="UP000441717">
    <property type="component" value="Unassembled WGS sequence"/>
</dbReference>
<comment type="caution">
    <text evidence="1">The sequence shown here is derived from an EMBL/GenBank/DDBJ whole genome shotgun (WGS) entry which is preliminary data.</text>
</comment>
<dbReference type="AlphaFoldDB" id="A0A6N7IS95"/>
<proteinExistence type="predicted"/>
<organism evidence="1 2">
    <name type="scientific">Desulfofundulus thermobenzoicus</name>
    <dbReference type="NCBI Taxonomy" id="29376"/>
    <lineage>
        <taxon>Bacteria</taxon>
        <taxon>Bacillati</taxon>
        <taxon>Bacillota</taxon>
        <taxon>Clostridia</taxon>
        <taxon>Eubacteriales</taxon>
        <taxon>Peptococcaceae</taxon>
        <taxon>Desulfofundulus</taxon>
    </lineage>
</organism>
<accession>A0A6N7IS95</accession>